<evidence type="ECO:0000256" key="5">
    <source>
        <dbReference type="SAM" id="MobiDB-lite"/>
    </source>
</evidence>
<dbReference type="AlphaFoldDB" id="A0A9P9GH72"/>
<dbReference type="InterPro" id="IPR004827">
    <property type="entry name" value="bZIP"/>
</dbReference>
<dbReference type="Pfam" id="PF00170">
    <property type="entry name" value="bZIP_1"/>
    <property type="match status" value="1"/>
</dbReference>
<evidence type="ECO:0000313" key="7">
    <source>
        <dbReference type="EMBL" id="KAH7237892.1"/>
    </source>
</evidence>
<keyword evidence="4" id="KW-0539">Nucleus</keyword>
<proteinExistence type="predicted"/>
<dbReference type="CDD" id="cd14687">
    <property type="entry name" value="bZIP_ATF2"/>
    <property type="match status" value="1"/>
</dbReference>
<keyword evidence="2" id="KW-0805">Transcription regulation</keyword>
<dbReference type="Gene3D" id="1.20.5.170">
    <property type="match status" value="1"/>
</dbReference>
<dbReference type="SUPFAM" id="SSF57959">
    <property type="entry name" value="Leucine zipper domain"/>
    <property type="match status" value="1"/>
</dbReference>
<dbReference type="PANTHER" id="PTHR19304">
    <property type="entry name" value="CYCLIC-AMP RESPONSE ELEMENT BINDING PROTEIN"/>
    <property type="match status" value="1"/>
</dbReference>
<sequence length="318" mass="35083">MSRSNMTYQAAPSQVGSCSFFEEAIDTSPVLKEVGLGSSYIALPTQPAKFKILRGKEAPQDILSAVVGDKNASGQAAEIAKPRRRGRKPKKQPKQQTAVGQQEEPGNEDLSKDPHRRRVLERNRMAATKCRLRKRDEALALASHEIAMEEQNRYLSSCFDSLTTEIYYLKTQLLRHTHCNCVLIQEYITNEAKRCVDTLLACSSAFSPNGSSLRPDHGSPCDASTADSLKMLGLEADSFPLIWTNPFQRGPCATEVRGDVFDRGLEPLQTAAMPPDSMVSTQPVSTPPLTICAPGLSVNMEPRGLQADEIAWEPFRKF</sequence>
<protein>
    <recommendedName>
        <fullName evidence="6">BZIP domain-containing protein</fullName>
    </recommendedName>
</protein>
<gene>
    <name evidence="7" type="ORF">B0J15DRAFT_453333</name>
</gene>
<evidence type="ECO:0000259" key="6">
    <source>
        <dbReference type="PROSITE" id="PS50217"/>
    </source>
</evidence>
<keyword evidence="3" id="KW-0804">Transcription</keyword>
<comment type="subcellular location">
    <subcellularLocation>
        <location evidence="1">Nucleus</location>
    </subcellularLocation>
</comment>
<dbReference type="PROSITE" id="PS00036">
    <property type="entry name" value="BZIP_BASIC"/>
    <property type="match status" value="1"/>
</dbReference>
<dbReference type="PROSITE" id="PS50217">
    <property type="entry name" value="BZIP"/>
    <property type="match status" value="1"/>
</dbReference>
<evidence type="ECO:0000256" key="2">
    <source>
        <dbReference type="ARBA" id="ARBA00023015"/>
    </source>
</evidence>
<feature type="domain" description="BZIP" evidence="6">
    <location>
        <begin position="113"/>
        <end position="176"/>
    </location>
</feature>
<dbReference type="InterPro" id="IPR046347">
    <property type="entry name" value="bZIP_sf"/>
</dbReference>
<dbReference type="OrthoDB" id="295274at2759"/>
<dbReference type="InterPro" id="IPR051027">
    <property type="entry name" value="bZIP_transcription_factors"/>
</dbReference>
<evidence type="ECO:0000313" key="8">
    <source>
        <dbReference type="Proteomes" id="UP000736672"/>
    </source>
</evidence>
<dbReference type="EMBL" id="JAGTJS010000022">
    <property type="protein sequence ID" value="KAH7237892.1"/>
    <property type="molecule type" value="Genomic_DNA"/>
</dbReference>
<organism evidence="7 8">
    <name type="scientific">Fusarium solani</name>
    <name type="common">Filamentous fungus</name>
    <dbReference type="NCBI Taxonomy" id="169388"/>
    <lineage>
        <taxon>Eukaryota</taxon>
        <taxon>Fungi</taxon>
        <taxon>Dikarya</taxon>
        <taxon>Ascomycota</taxon>
        <taxon>Pezizomycotina</taxon>
        <taxon>Sordariomycetes</taxon>
        <taxon>Hypocreomycetidae</taxon>
        <taxon>Hypocreales</taxon>
        <taxon>Nectriaceae</taxon>
        <taxon>Fusarium</taxon>
        <taxon>Fusarium solani species complex</taxon>
    </lineage>
</organism>
<name>A0A9P9GH72_FUSSL</name>
<reference evidence="7" key="1">
    <citation type="journal article" date="2021" name="Nat. Commun.">
        <title>Genetic determinants of endophytism in the Arabidopsis root mycobiome.</title>
        <authorList>
            <person name="Mesny F."/>
            <person name="Miyauchi S."/>
            <person name="Thiergart T."/>
            <person name="Pickel B."/>
            <person name="Atanasova L."/>
            <person name="Karlsson M."/>
            <person name="Huettel B."/>
            <person name="Barry K.W."/>
            <person name="Haridas S."/>
            <person name="Chen C."/>
            <person name="Bauer D."/>
            <person name="Andreopoulos W."/>
            <person name="Pangilinan J."/>
            <person name="LaButti K."/>
            <person name="Riley R."/>
            <person name="Lipzen A."/>
            <person name="Clum A."/>
            <person name="Drula E."/>
            <person name="Henrissat B."/>
            <person name="Kohler A."/>
            <person name="Grigoriev I.V."/>
            <person name="Martin F.M."/>
            <person name="Hacquard S."/>
        </authorList>
    </citation>
    <scope>NUCLEOTIDE SEQUENCE</scope>
    <source>
        <strain evidence="7">FSSC 5 MPI-SDFR-AT-0091</strain>
    </source>
</reference>
<evidence type="ECO:0000256" key="1">
    <source>
        <dbReference type="ARBA" id="ARBA00004123"/>
    </source>
</evidence>
<keyword evidence="8" id="KW-1185">Reference proteome</keyword>
<dbReference type="Proteomes" id="UP000736672">
    <property type="component" value="Unassembled WGS sequence"/>
</dbReference>
<feature type="compositionally biased region" description="Basic residues" evidence="5">
    <location>
        <begin position="82"/>
        <end position="93"/>
    </location>
</feature>
<dbReference type="SMART" id="SM00338">
    <property type="entry name" value="BRLZ"/>
    <property type="match status" value="1"/>
</dbReference>
<evidence type="ECO:0000256" key="4">
    <source>
        <dbReference type="ARBA" id="ARBA00023242"/>
    </source>
</evidence>
<comment type="caution">
    <text evidence="7">The sequence shown here is derived from an EMBL/GenBank/DDBJ whole genome shotgun (WGS) entry which is preliminary data.</text>
</comment>
<dbReference type="GO" id="GO:0005634">
    <property type="term" value="C:nucleus"/>
    <property type="evidence" value="ECO:0007669"/>
    <property type="project" value="UniProtKB-SubCell"/>
</dbReference>
<dbReference type="GO" id="GO:0003700">
    <property type="term" value="F:DNA-binding transcription factor activity"/>
    <property type="evidence" value="ECO:0007669"/>
    <property type="project" value="InterPro"/>
</dbReference>
<feature type="region of interest" description="Disordered" evidence="5">
    <location>
        <begin position="73"/>
        <end position="124"/>
    </location>
</feature>
<evidence type="ECO:0000256" key="3">
    <source>
        <dbReference type="ARBA" id="ARBA00023163"/>
    </source>
</evidence>
<accession>A0A9P9GH72</accession>